<dbReference type="GO" id="GO:0030203">
    <property type="term" value="P:glycosaminoglycan metabolic process"/>
    <property type="evidence" value="ECO:0007669"/>
    <property type="project" value="InterPro"/>
</dbReference>
<dbReference type="PANTHER" id="PTHR43108:SF8">
    <property type="entry name" value="SD21168P"/>
    <property type="match status" value="1"/>
</dbReference>
<evidence type="ECO:0000313" key="10">
    <source>
        <dbReference type="Proteomes" id="UP000789390"/>
    </source>
</evidence>
<dbReference type="InterPro" id="IPR000917">
    <property type="entry name" value="Sulfatase_N"/>
</dbReference>
<evidence type="ECO:0000256" key="6">
    <source>
        <dbReference type="PIRSR" id="PIRSR036666-50"/>
    </source>
</evidence>
<feature type="signal peptide" evidence="7">
    <location>
        <begin position="1"/>
        <end position="29"/>
    </location>
</feature>
<dbReference type="EMBL" id="CAKKLH010000009">
    <property type="protein sequence ID" value="CAH0098837.1"/>
    <property type="molecule type" value="Genomic_DNA"/>
</dbReference>
<dbReference type="OrthoDB" id="96314at2759"/>
<comment type="similarity">
    <text evidence="2">Belongs to the sulfatase family.</text>
</comment>
<dbReference type="AlphaFoldDB" id="A0A8J2R890"/>
<dbReference type="PANTHER" id="PTHR43108">
    <property type="entry name" value="N-ACETYLGLUCOSAMINE-6-SULFATASE FAMILY MEMBER"/>
    <property type="match status" value="1"/>
</dbReference>
<feature type="domain" description="Sulfatase N-terminal" evidence="8">
    <location>
        <begin position="39"/>
        <end position="417"/>
    </location>
</feature>
<dbReference type="PROSITE" id="PS00523">
    <property type="entry name" value="SULFATASE_1"/>
    <property type="match status" value="1"/>
</dbReference>
<dbReference type="Proteomes" id="UP000789390">
    <property type="component" value="Unassembled WGS sequence"/>
</dbReference>
<proteinExistence type="inferred from homology"/>
<comment type="cofactor">
    <cofactor evidence="1">
        <name>Ca(2+)</name>
        <dbReference type="ChEBI" id="CHEBI:29108"/>
    </cofactor>
</comment>
<dbReference type="GO" id="GO:0005539">
    <property type="term" value="F:glycosaminoglycan binding"/>
    <property type="evidence" value="ECO:0007669"/>
    <property type="project" value="TreeGrafter"/>
</dbReference>
<evidence type="ECO:0000256" key="4">
    <source>
        <dbReference type="ARBA" id="ARBA00022801"/>
    </source>
</evidence>
<dbReference type="InterPro" id="IPR012251">
    <property type="entry name" value="GlcNAc_6-SO4ase"/>
</dbReference>
<feature type="chain" id="PRO_5035318766" description="Sulfatase N-terminal domain-containing protein" evidence="7">
    <location>
        <begin position="30"/>
        <end position="610"/>
    </location>
</feature>
<keyword evidence="10" id="KW-1185">Reference proteome</keyword>
<dbReference type="SUPFAM" id="SSF53649">
    <property type="entry name" value="Alkaline phosphatase-like"/>
    <property type="match status" value="1"/>
</dbReference>
<dbReference type="InterPro" id="IPR024607">
    <property type="entry name" value="Sulfatase_CS"/>
</dbReference>
<name>A0A8J2R890_9CRUS</name>
<dbReference type="CDD" id="cd16147">
    <property type="entry name" value="G6S"/>
    <property type="match status" value="1"/>
</dbReference>
<reference evidence="9" key="1">
    <citation type="submission" date="2021-11" db="EMBL/GenBank/DDBJ databases">
        <authorList>
            <person name="Schell T."/>
        </authorList>
    </citation>
    <scope>NUCLEOTIDE SEQUENCE</scope>
    <source>
        <strain evidence="9">M5</strain>
    </source>
</reference>
<evidence type="ECO:0000259" key="8">
    <source>
        <dbReference type="Pfam" id="PF00884"/>
    </source>
</evidence>
<dbReference type="Pfam" id="PF00884">
    <property type="entry name" value="Sulfatase"/>
    <property type="match status" value="1"/>
</dbReference>
<evidence type="ECO:0000256" key="1">
    <source>
        <dbReference type="ARBA" id="ARBA00001913"/>
    </source>
</evidence>
<keyword evidence="4" id="KW-0378">Hydrolase</keyword>
<dbReference type="Gene3D" id="3.40.720.10">
    <property type="entry name" value="Alkaline Phosphatase, subunit A"/>
    <property type="match status" value="1"/>
</dbReference>
<evidence type="ECO:0000256" key="3">
    <source>
        <dbReference type="ARBA" id="ARBA00022729"/>
    </source>
</evidence>
<sequence length="610" mass="69011">MNKVTIHFIISLLCLSDFLVILNCAKVQGILHPANNANNIIVILIDDLDIALGGMEPMTITRRLVGQHGATFTNAFVSTPVCCPSRSSILTGKYVHNHRVINNTETGNCSSRQWQNGDERKTMATYLQANGYATFYGGKYLNQYGKNETGGVEHIPPGYNRWGKIIQYEILGLVGNSRYYNYTLSVDGQRRDHGDDYHLDYLTDVLAREALDFIDGIISSHQSSLSEGTDSLNNNKTSRPFFAMIAPPACHSPFTAAPQFSRKFTGRKAPRWPSFNRHPADGDKHWLLRQAPPGPLPREIVNKIDQVFRQRWRTLLSVDQMIGNIVKVLSEKGQMDRTWILVTSDHGYHMGQFSMPIDKRLPYETDIRVPLLVIAPSNKEPTTPNKSLNNNNNNNNIEIDSLSVVSIDLAPTVLHMAAVPIPDDMDGVSLLPLIDDALTNSDDSPFKNQVSEVGDPCDSHRWIDEQHVPHHPWRKSFLIEYHGEADLEDVDQQCQQDPNTTLCLNDFGCKCQDAANNTYVCLRTLSPSGPNNLKKNEVKEREREENSLYCQFDDSENFVELYDLRVDPYQLKNRAYSRSCRCTTPNLHRHKMLVNYSKCRGHVNCFFAGL</sequence>
<comment type="PTM">
    <text evidence="6">The conversion to 3-oxoalanine (also known as C-formylglycine, FGly), of a serine or cysteine residue in prokaryotes and of a cysteine residue in eukaryotes, is critical for catalytic activity.</text>
</comment>
<organism evidence="9 10">
    <name type="scientific">Daphnia galeata</name>
    <dbReference type="NCBI Taxonomy" id="27404"/>
    <lineage>
        <taxon>Eukaryota</taxon>
        <taxon>Metazoa</taxon>
        <taxon>Ecdysozoa</taxon>
        <taxon>Arthropoda</taxon>
        <taxon>Crustacea</taxon>
        <taxon>Branchiopoda</taxon>
        <taxon>Diplostraca</taxon>
        <taxon>Cladocera</taxon>
        <taxon>Anomopoda</taxon>
        <taxon>Daphniidae</taxon>
        <taxon>Daphnia</taxon>
    </lineage>
</organism>
<protein>
    <recommendedName>
        <fullName evidence="8">Sulfatase N-terminal domain-containing protein</fullName>
    </recommendedName>
</protein>
<dbReference type="GO" id="GO:0008449">
    <property type="term" value="F:N-acetylglucosamine-6-sulfatase activity"/>
    <property type="evidence" value="ECO:0007669"/>
    <property type="project" value="InterPro"/>
</dbReference>
<dbReference type="InterPro" id="IPR017850">
    <property type="entry name" value="Alkaline_phosphatase_core_sf"/>
</dbReference>
<gene>
    <name evidence="9" type="ORF">DGAL_LOCUS942</name>
</gene>
<feature type="modified residue" description="3-oxoalanine (Cys)" evidence="6">
    <location>
        <position position="82"/>
    </location>
</feature>
<keyword evidence="3 7" id="KW-0732">Signal</keyword>
<comment type="caution">
    <text evidence="9">The sequence shown here is derived from an EMBL/GenBank/DDBJ whole genome shotgun (WGS) entry which is preliminary data.</text>
</comment>
<evidence type="ECO:0000256" key="2">
    <source>
        <dbReference type="ARBA" id="ARBA00008779"/>
    </source>
</evidence>
<evidence type="ECO:0000313" key="9">
    <source>
        <dbReference type="EMBL" id="CAH0098837.1"/>
    </source>
</evidence>
<keyword evidence="5" id="KW-0325">Glycoprotein</keyword>
<evidence type="ECO:0000256" key="5">
    <source>
        <dbReference type="ARBA" id="ARBA00023180"/>
    </source>
</evidence>
<dbReference type="PIRSF" id="PIRSF036666">
    <property type="entry name" value="G6S"/>
    <property type="match status" value="1"/>
</dbReference>
<accession>A0A8J2R890</accession>
<evidence type="ECO:0000256" key="7">
    <source>
        <dbReference type="SAM" id="SignalP"/>
    </source>
</evidence>